<evidence type="ECO:0000256" key="11">
    <source>
        <dbReference type="SAM" id="MobiDB-lite"/>
    </source>
</evidence>
<keyword evidence="9 10" id="KW-0472">Membrane</keyword>
<feature type="transmembrane region" description="Helical" evidence="10">
    <location>
        <begin position="949"/>
        <end position="968"/>
    </location>
</feature>
<dbReference type="GO" id="GO:0015031">
    <property type="term" value="P:protein transport"/>
    <property type="evidence" value="ECO:0007669"/>
    <property type="project" value="UniProtKB-KW"/>
</dbReference>
<dbReference type="OrthoDB" id="348976at2759"/>
<keyword evidence="7 10" id="KW-0653">Protein transport</keyword>
<evidence type="ECO:0000256" key="6">
    <source>
        <dbReference type="ARBA" id="ARBA00022824"/>
    </source>
</evidence>
<dbReference type="Gene3D" id="3.40.50.1820">
    <property type="entry name" value="alpha/beta hydrolase"/>
    <property type="match status" value="1"/>
</dbReference>
<comment type="function">
    <text evidence="10">Involved in inositol deacylation of GPI-anchored proteins which plays important roles in the quality control and ER-associated degradation of GPI-anchored proteins.</text>
</comment>
<feature type="transmembrane region" description="Helical" evidence="10">
    <location>
        <begin position="736"/>
        <end position="759"/>
    </location>
</feature>
<feature type="compositionally biased region" description="Pro residues" evidence="11">
    <location>
        <begin position="830"/>
        <end position="841"/>
    </location>
</feature>
<feature type="domain" description="GPI inositol-deacylase transmembrane" evidence="14">
    <location>
        <begin position="721"/>
        <end position="965"/>
    </location>
</feature>
<dbReference type="Pfam" id="PF25140">
    <property type="entry name" value="PGAP1_TMD"/>
    <property type="match status" value="1"/>
</dbReference>
<keyword evidence="12" id="KW-0732">Signal</keyword>
<gene>
    <name evidence="15" type="ORF">HETIRDRAFT_314126</name>
</gene>
<feature type="transmembrane region" description="Helical" evidence="10">
    <location>
        <begin position="927"/>
        <end position="943"/>
    </location>
</feature>
<evidence type="ECO:0000259" key="13">
    <source>
        <dbReference type="Pfam" id="PF07819"/>
    </source>
</evidence>
<dbReference type="HOGENOM" id="CLU_006103_0_0_1"/>
<feature type="chain" id="PRO_5004844149" description="GPI inositol-deacylase" evidence="12">
    <location>
        <begin position="19"/>
        <end position="987"/>
    </location>
</feature>
<evidence type="ECO:0000256" key="7">
    <source>
        <dbReference type="ARBA" id="ARBA00022927"/>
    </source>
</evidence>
<dbReference type="Pfam" id="PF07819">
    <property type="entry name" value="PGAP1"/>
    <property type="match status" value="1"/>
</dbReference>
<dbReference type="EMBL" id="KI925456">
    <property type="protein sequence ID" value="ETW83587.1"/>
    <property type="molecule type" value="Genomic_DNA"/>
</dbReference>
<dbReference type="RefSeq" id="XP_009543365.1">
    <property type="nucleotide sequence ID" value="XM_009545070.1"/>
</dbReference>
<dbReference type="PANTHER" id="PTHR15495">
    <property type="entry name" value="NEGATIVE REGULATOR OF VESICLE FORMATION-RELATED"/>
    <property type="match status" value="1"/>
</dbReference>
<keyword evidence="5 10" id="KW-0378">Hydrolase</keyword>
<dbReference type="GO" id="GO:0005789">
    <property type="term" value="C:endoplasmic reticulum membrane"/>
    <property type="evidence" value="ECO:0007669"/>
    <property type="project" value="UniProtKB-SubCell"/>
</dbReference>
<organism evidence="15 16">
    <name type="scientific">Heterobasidion irregulare (strain TC 32-1)</name>
    <dbReference type="NCBI Taxonomy" id="747525"/>
    <lineage>
        <taxon>Eukaryota</taxon>
        <taxon>Fungi</taxon>
        <taxon>Dikarya</taxon>
        <taxon>Basidiomycota</taxon>
        <taxon>Agaricomycotina</taxon>
        <taxon>Agaricomycetes</taxon>
        <taxon>Russulales</taxon>
        <taxon>Bondarzewiaceae</taxon>
        <taxon>Heterobasidion</taxon>
        <taxon>Heterobasidion annosum species complex</taxon>
    </lineage>
</organism>
<dbReference type="GeneID" id="20670093"/>
<keyword evidence="3 10" id="KW-0813">Transport</keyword>
<evidence type="ECO:0000256" key="1">
    <source>
        <dbReference type="ARBA" id="ARBA00004477"/>
    </source>
</evidence>
<dbReference type="GO" id="GO:0006505">
    <property type="term" value="P:GPI anchor metabolic process"/>
    <property type="evidence" value="ECO:0007669"/>
    <property type="project" value="TreeGrafter"/>
</dbReference>
<dbReference type="InterPro" id="IPR012908">
    <property type="entry name" value="PGAP1-ab_dom-like"/>
</dbReference>
<feature type="transmembrane region" description="Helical" evidence="10">
    <location>
        <begin position="860"/>
        <end position="878"/>
    </location>
</feature>
<feature type="region of interest" description="Disordered" evidence="11">
    <location>
        <begin position="822"/>
        <end position="849"/>
    </location>
</feature>
<feature type="signal peptide" evidence="12">
    <location>
        <begin position="1"/>
        <end position="18"/>
    </location>
</feature>
<evidence type="ECO:0000313" key="16">
    <source>
        <dbReference type="Proteomes" id="UP000030671"/>
    </source>
</evidence>
<evidence type="ECO:0000256" key="2">
    <source>
        <dbReference type="ARBA" id="ARBA00006931"/>
    </source>
</evidence>
<dbReference type="InterPro" id="IPR039529">
    <property type="entry name" value="PGAP1/BST1"/>
</dbReference>
<dbReference type="SUPFAM" id="SSF53474">
    <property type="entry name" value="alpha/beta-Hydrolases"/>
    <property type="match status" value="1"/>
</dbReference>
<dbReference type="eggNOG" id="KOG3724">
    <property type="taxonomic scope" value="Eukaryota"/>
</dbReference>
<feature type="transmembrane region" description="Helical" evidence="10">
    <location>
        <begin position="699"/>
        <end position="716"/>
    </location>
</feature>
<keyword evidence="4 10" id="KW-0812">Transmembrane</keyword>
<dbReference type="PANTHER" id="PTHR15495:SF7">
    <property type="entry name" value="GPI INOSITOL-DEACYLASE"/>
    <property type="match status" value="1"/>
</dbReference>
<evidence type="ECO:0000259" key="14">
    <source>
        <dbReference type="Pfam" id="PF25140"/>
    </source>
</evidence>
<name>W4KCJ2_HETIT</name>
<dbReference type="GO" id="GO:0050185">
    <property type="term" value="F:phosphatidylinositol deacylase activity"/>
    <property type="evidence" value="ECO:0007669"/>
    <property type="project" value="TreeGrafter"/>
</dbReference>
<comment type="similarity">
    <text evidence="2 10">Belongs to the GPI inositol-deacylase family.</text>
</comment>
<dbReference type="InParanoid" id="W4KCJ2"/>
<dbReference type="InterPro" id="IPR029058">
    <property type="entry name" value="AB_hydrolase_fold"/>
</dbReference>
<comment type="subcellular location">
    <subcellularLocation>
        <location evidence="1">Endoplasmic reticulum membrane</location>
        <topology evidence="1">Multi-pass membrane protein</topology>
    </subcellularLocation>
</comment>
<evidence type="ECO:0000256" key="12">
    <source>
        <dbReference type="SAM" id="SignalP"/>
    </source>
</evidence>
<dbReference type="Proteomes" id="UP000030671">
    <property type="component" value="Unassembled WGS sequence"/>
</dbReference>
<evidence type="ECO:0000256" key="9">
    <source>
        <dbReference type="ARBA" id="ARBA00023136"/>
    </source>
</evidence>
<dbReference type="AlphaFoldDB" id="W4KCJ2"/>
<keyword evidence="6 10" id="KW-0256">Endoplasmic reticulum</keyword>
<dbReference type="STRING" id="747525.W4KCJ2"/>
<reference evidence="15 16" key="1">
    <citation type="journal article" date="2012" name="New Phytol.">
        <title>Insight into trade-off between wood decay and parasitism from the genome of a fungal forest pathogen.</title>
        <authorList>
            <person name="Olson A."/>
            <person name="Aerts A."/>
            <person name="Asiegbu F."/>
            <person name="Belbahri L."/>
            <person name="Bouzid O."/>
            <person name="Broberg A."/>
            <person name="Canback B."/>
            <person name="Coutinho P.M."/>
            <person name="Cullen D."/>
            <person name="Dalman K."/>
            <person name="Deflorio G."/>
            <person name="van Diepen L.T."/>
            <person name="Dunand C."/>
            <person name="Duplessis S."/>
            <person name="Durling M."/>
            <person name="Gonthier P."/>
            <person name="Grimwood J."/>
            <person name="Fossdal C.G."/>
            <person name="Hansson D."/>
            <person name="Henrissat B."/>
            <person name="Hietala A."/>
            <person name="Himmelstrand K."/>
            <person name="Hoffmeister D."/>
            <person name="Hogberg N."/>
            <person name="James T.Y."/>
            <person name="Karlsson M."/>
            <person name="Kohler A."/>
            <person name="Kues U."/>
            <person name="Lee Y.H."/>
            <person name="Lin Y.C."/>
            <person name="Lind M."/>
            <person name="Lindquist E."/>
            <person name="Lombard V."/>
            <person name="Lucas S."/>
            <person name="Lunden K."/>
            <person name="Morin E."/>
            <person name="Murat C."/>
            <person name="Park J."/>
            <person name="Raffaello T."/>
            <person name="Rouze P."/>
            <person name="Salamov A."/>
            <person name="Schmutz J."/>
            <person name="Solheim H."/>
            <person name="Stahlberg J."/>
            <person name="Velez H."/>
            <person name="de Vries R.P."/>
            <person name="Wiebenga A."/>
            <person name="Woodward S."/>
            <person name="Yakovlev I."/>
            <person name="Garbelotto M."/>
            <person name="Martin F."/>
            <person name="Grigoriev I.V."/>
            <person name="Stenlid J."/>
        </authorList>
    </citation>
    <scope>NUCLEOTIDE SEQUENCE [LARGE SCALE GENOMIC DNA]</scope>
    <source>
        <strain evidence="15 16">TC 32-1</strain>
    </source>
</reference>
<evidence type="ECO:0000256" key="10">
    <source>
        <dbReference type="RuleBase" id="RU365011"/>
    </source>
</evidence>
<accession>W4KCJ2</accession>
<feature type="domain" description="GPI inositol-deacylase PGAP1-like alpha/beta" evidence="13">
    <location>
        <begin position="79"/>
        <end position="296"/>
    </location>
</feature>
<dbReference type="InterPro" id="IPR056824">
    <property type="entry name" value="PGAP1_TMD"/>
</dbReference>
<keyword evidence="8 10" id="KW-1133">Transmembrane helix</keyword>
<dbReference type="EC" id="3.1.-.-" evidence="10"/>
<sequence length="987" mass="105166">MARLLSAFALAALVAVYALFRAASDTTTALSPQGCRMSYMAPSYVLQRALDASWSPLAARYSLWLYREVVWDTDASSQPRGAPVLFIPGNAGSSRQVRSIASSAARQFYTAPRVPDPGLSSRGIKPLDVYAVDFNEDLSALHGPTLAAQASYTASAIAYILSLYPPHTPITLVAHSMGGAVAVHLLPHPRIASIMTLATPHTLSPARLDRSLARLYAANARALAEARTPVLSLCGGAADGMVASESCVLPSPPASDAPYRRTVFTSALEGCWSGVGHQAMVWCHQVRWRVARAALELGALPLPASNSSTASLSLEHMRSAVLDKWLADRNAPAAPRDPAPAFWQSDAHPLGLSHARSVLVSSADFALRAPTEVRSYYVPLPVEGGYAFVLYVARGTVRSVGPHHSGALVVDVRLCTAVAPGSLPAEGSPSLPKCTPLAADTLRVLPHPRPGAPFPLPNEGVDESEGVVLFSARVPPAIEGVDSAQRWVVVDVLHADGKGWAAGGFVEQPVVGAEAASDIAVHGALCYLVMLWRVRTMLALPQLLASALVAYRLTPVFDPGATGSCDDALLPPLLELASTVESHFYPLHPHKRVPLLLHAHAGAPFLAPRTRGLSLTVYAYAHADAADANTSAPACRLRAVRLHVDAWATLGRAAARYWAACAGWAVGVVLYAWSDALANAERSGAMPGVAASLEAFARVRVRWLLGAALVLSFVPLPEGWYLGNAGEPVFAPLAPVLLLLSTGLVGMSWYALRALMWPLGKLRRLGERKRDDAGIRRNTVVSLILMFVLIAVVVPWQVAFLGCWIIHLFTCATTAAPLPTTLSSPTPRSVSPPHPSSPPSPQCASPSAQRHDAHNHAAHALLLMTWLLPLVAPVLVVWVRALASAGYAAPFAAGDRGFFAVAPFLVLVDYASWARGPVLARAPFERVSVRWLLSVGALFAFLRSARDTYVVFDCAWVAVCALVVVRVGPRYWGGTTWPSMRWPARGQ</sequence>
<dbReference type="KEGG" id="hir:HETIRDRAFT_314126"/>
<proteinExistence type="inferred from homology"/>
<evidence type="ECO:0000256" key="8">
    <source>
        <dbReference type="ARBA" id="ARBA00022989"/>
    </source>
</evidence>
<evidence type="ECO:0000313" key="15">
    <source>
        <dbReference type="EMBL" id="ETW83587.1"/>
    </source>
</evidence>
<evidence type="ECO:0000256" key="3">
    <source>
        <dbReference type="ARBA" id="ARBA00022448"/>
    </source>
</evidence>
<dbReference type="GO" id="GO:0006888">
    <property type="term" value="P:endoplasmic reticulum to Golgi vesicle-mediated transport"/>
    <property type="evidence" value="ECO:0007669"/>
    <property type="project" value="TreeGrafter"/>
</dbReference>
<protein>
    <recommendedName>
        <fullName evidence="10">GPI inositol-deacylase</fullName>
        <ecNumber evidence="10">3.1.-.-</ecNumber>
    </recommendedName>
</protein>
<feature type="transmembrane region" description="Helical" evidence="10">
    <location>
        <begin position="898"/>
        <end position="915"/>
    </location>
</feature>
<feature type="transmembrane region" description="Helical" evidence="10">
    <location>
        <begin position="780"/>
        <end position="798"/>
    </location>
</feature>
<evidence type="ECO:0000256" key="5">
    <source>
        <dbReference type="ARBA" id="ARBA00022801"/>
    </source>
</evidence>
<evidence type="ECO:0000256" key="4">
    <source>
        <dbReference type="ARBA" id="ARBA00022692"/>
    </source>
</evidence>
<keyword evidence="16" id="KW-1185">Reference proteome</keyword>